<evidence type="ECO:0000313" key="5">
    <source>
        <dbReference type="Proteomes" id="UP000054559"/>
    </source>
</evidence>
<dbReference type="AlphaFoldDB" id="A0A0J8R968"/>
<dbReference type="EMBL" id="DS268201">
    <property type="protein sequence ID" value="KMU81441.1"/>
    <property type="molecule type" value="Genomic_DNA"/>
</dbReference>
<accession>A0A0J8R968</accession>
<name>A0A0J8R968_COCIT</name>
<dbReference type="InterPro" id="IPR011032">
    <property type="entry name" value="GroES-like_sf"/>
</dbReference>
<dbReference type="SUPFAM" id="SSF50129">
    <property type="entry name" value="GroES-like"/>
    <property type="match status" value="1"/>
</dbReference>
<dbReference type="InterPro" id="IPR013154">
    <property type="entry name" value="ADH-like_N"/>
</dbReference>
<dbReference type="GO" id="GO:0070402">
    <property type="term" value="F:NADPH binding"/>
    <property type="evidence" value="ECO:0007669"/>
    <property type="project" value="TreeGrafter"/>
</dbReference>
<organism evidence="4 5">
    <name type="scientific">Coccidioides immitis RMSCC 3703</name>
    <dbReference type="NCBI Taxonomy" id="454286"/>
    <lineage>
        <taxon>Eukaryota</taxon>
        <taxon>Fungi</taxon>
        <taxon>Dikarya</taxon>
        <taxon>Ascomycota</taxon>
        <taxon>Pezizomycotina</taxon>
        <taxon>Eurotiomycetes</taxon>
        <taxon>Eurotiomycetidae</taxon>
        <taxon>Onygenales</taxon>
        <taxon>Onygenaceae</taxon>
        <taxon>Coccidioides</taxon>
    </lineage>
</organism>
<dbReference type="OrthoDB" id="3509362at2759"/>
<keyword evidence="1" id="KW-0521">NADP</keyword>
<evidence type="ECO:0000259" key="3">
    <source>
        <dbReference type="SMART" id="SM00829"/>
    </source>
</evidence>
<gene>
    <name evidence="4" type="ORF">CISG_09012</name>
</gene>
<dbReference type="SMART" id="SM00829">
    <property type="entry name" value="PKS_ER"/>
    <property type="match status" value="1"/>
</dbReference>
<evidence type="ECO:0000256" key="1">
    <source>
        <dbReference type="ARBA" id="ARBA00022857"/>
    </source>
</evidence>
<feature type="domain" description="Enoyl reductase (ER)" evidence="3">
    <location>
        <begin position="31"/>
        <end position="250"/>
    </location>
</feature>
<reference evidence="5" key="1">
    <citation type="journal article" date="2010" name="Genome Res.">
        <title>Population genomic sequencing of Coccidioides fungi reveals recent hybridization and transposon control.</title>
        <authorList>
            <person name="Neafsey D.E."/>
            <person name="Barker B.M."/>
            <person name="Sharpton T.J."/>
            <person name="Stajich J.E."/>
            <person name="Park D.J."/>
            <person name="Whiston E."/>
            <person name="Hung C.-Y."/>
            <person name="McMahan C."/>
            <person name="White J."/>
            <person name="Sykes S."/>
            <person name="Heiman D."/>
            <person name="Young S."/>
            <person name="Zeng Q."/>
            <person name="Abouelleil A."/>
            <person name="Aftuck L."/>
            <person name="Bessette D."/>
            <person name="Brown A."/>
            <person name="FitzGerald M."/>
            <person name="Lui A."/>
            <person name="Macdonald J.P."/>
            <person name="Priest M."/>
            <person name="Orbach M.J."/>
            <person name="Galgiani J.N."/>
            <person name="Kirkland T.N."/>
            <person name="Cole G.T."/>
            <person name="Birren B.W."/>
            <person name="Henn M.R."/>
            <person name="Taylor J.W."/>
            <person name="Rounsley S.D."/>
        </authorList>
    </citation>
    <scope>NUCLEOTIDE SEQUENCE [LARGE SCALE GENOMIC DNA]</scope>
    <source>
        <strain evidence="5">RMSCC 3703</strain>
    </source>
</reference>
<dbReference type="InterPro" id="IPR036291">
    <property type="entry name" value="NAD(P)-bd_dom_sf"/>
</dbReference>
<dbReference type="Gene3D" id="3.90.180.10">
    <property type="entry name" value="Medium-chain alcohol dehydrogenases, catalytic domain"/>
    <property type="match status" value="1"/>
</dbReference>
<evidence type="ECO:0000313" key="4">
    <source>
        <dbReference type="EMBL" id="KMU81441.1"/>
    </source>
</evidence>
<dbReference type="InterPro" id="IPR020843">
    <property type="entry name" value="ER"/>
</dbReference>
<dbReference type="GO" id="GO:0016651">
    <property type="term" value="F:oxidoreductase activity, acting on NAD(P)H"/>
    <property type="evidence" value="ECO:0007669"/>
    <property type="project" value="TreeGrafter"/>
</dbReference>
<proteinExistence type="predicted"/>
<dbReference type="Pfam" id="PF08240">
    <property type="entry name" value="ADH_N"/>
    <property type="match status" value="1"/>
</dbReference>
<evidence type="ECO:0000256" key="2">
    <source>
        <dbReference type="ARBA" id="ARBA00023002"/>
    </source>
</evidence>
<keyword evidence="2" id="KW-0560">Oxidoreductase</keyword>
<dbReference type="PANTHER" id="PTHR48106:SF18">
    <property type="entry name" value="QUINONE OXIDOREDUCTASE PIG3"/>
    <property type="match status" value="1"/>
</dbReference>
<dbReference type="Proteomes" id="UP000054559">
    <property type="component" value="Unassembled WGS sequence"/>
</dbReference>
<dbReference type="STRING" id="454286.A0A0J8R968"/>
<dbReference type="SUPFAM" id="SSF51735">
    <property type="entry name" value="NAD(P)-binding Rossmann-fold domains"/>
    <property type="match status" value="1"/>
</dbReference>
<dbReference type="PANTHER" id="PTHR48106">
    <property type="entry name" value="QUINONE OXIDOREDUCTASE PIG3-RELATED"/>
    <property type="match status" value="1"/>
</dbReference>
<sequence length="250" mass="26829">MSTITYHGRDSSDRIRLLSIFPTNPSYPFSSSTPARRSPCRNSLQKLNHVDLLYAQGKTSKQHVVDPPRRSPWGSNFLGTVFAVGSTATADGPQFNPGDKVFGAGLGAYAEWIVVPARSLHHIPHNWTFEDAAGLAATANVAYGAVAIRGRVKEGDWVMVHGAAGGIGVYACQIAKALGAKVIAGVRDTRNSEKVGILRTNIAETSCHNRLYKPINAVPGDADHLLSLILSDTETQIEELPKNQSKCGEA</sequence>
<protein>
    <submittedName>
        <fullName evidence="4">Alcohol dehydrogenase</fullName>
    </submittedName>
</protein>